<evidence type="ECO:0000256" key="1">
    <source>
        <dbReference type="ARBA" id="ARBA00022679"/>
    </source>
</evidence>
<dbReference type="AlphaFoldDB" id="A0A2H0WXT9"/>
<comment type="caution">
    <text evidence="5">The sequence shown here is derived from an EMBL/GenBank/DDBJ whole genome shotgun (WGS) entry which is preliminary data.</text>
</comment>
<name>A0A2H0WXT9_9BACT</name>
<dbReference type="GO" id="GO:0005524">
    <property type="term" value="F:ATP binding"/>
    <property type="evidence" value="ECO:0007669"/>
    <property type="project" value="InterPro"/>
</dbReference>
<dbReference type="InterPro" id="IPR033690">
    <property type="entry name" value="Adenylat_kinase_CS"/>
</dbReference>
<dbReference type="PANTHER" id="PTHR23359">
    <property type="entry name" value="NUCLEOTIDE KINASE"/>
    <property type="match status" value="1"/>
</dbReference>
<evidence type="ECO:0000256" key="2">
    <source>
        <dbReference type="ARBA" id="ARBA00022727"/>
    </source>
</evidence>
<evidence type="ECO:0000256" key="3">
    <source>
        <dbReference type="ARBA" id="ARBA00022741"/>
    </source>
</evidence>
<accession>A0A2H0WXT9</accession>
<keyword evidence="2" id="KW-0545">Nucleotide biosynthesis</keyword>
<evidence type="ECO:0008006" key="7">
    <source>
        <dbReference type="Google" id="ProtNLM"/>
    </source>
</evidence>
<evidence type="ECO:0000313" key="5">
    <source>
        <dbReference type="EMBL" id="PIS17484.1"/>
    </source>
</evidence>
<evidence type="ECO:0000313" key="6">
    <source>
        <dbReference type="Proteomes" id="UP000229675"/>
    </source>
</evidence>
<organism evidence="5 6">
    <name type="scientific">Candidatus Nealsonbacteria bacterium CG09_land_8_20_14_0_10_42_14</name>
    <dbReference type="NCBI Taxonomy" id="1974707"/>
    <lineage>
        <taxon>Bacteria</taxon>
        <taxon>Candidatus Nealsoniibacteriota</taxon>
    </lineage>
</organism>
<sequence>MPFPLFKTKIKGGEKRKFDLSNPQTRRRYFELKAGLEIKKLKDYFKKGNTFVAYLIGKKNSGKGTYAKMFAEITGTTKVEHFSIGDMVREVDEELKDKKKKEALIDFLRKNYRGWVSIEELLSLLKKRSTSAPLLPTELILALVKREIAKKKKKTLFIDGFPRDLDQMNFSLFFRDLIGYRDDPDVFVLFDVPERVIDERMRYRRVCPQCQTPRNLKLHPTGKIGYNPKKKEFYLICDNPKCKEAKMQPKEGDERGIGPIKERLVRDEKLIRQAMSLYGIPKVFLRNSVPAAVAKNYVDDYEITPEYYYHWDGKKAQVKERSWIVADDDGVPSYSLLAPAVVLSLIKQITKVLNL</sequence>
<dbReference type="Pfam" id="PF13207">
    <property type="entry name" value="AAA_17"/>
    <property type="match status" value="1"/>
</dbReference>
<dbReference type="Proteomes" id="UP000229675">
    <property type="component" value="Unassembled WGS sequence"/>
</dbReference>
<dbReference type="GO" id="GO:0009165">
    <property type="term" value="P:nucleotide biosynthetic process"/>
    <property type="evidence" value="ECO:0007669"/>
    <property type="project" value="UniProtKB-KW"/>
</dbReference>
<dbReference type="EMBL" id="PEZD01000010">
    <property type="protein sequence ID" value="PIS17484.1"/>
    <property type="molecule type" value="Genomic_DNA"/>
</dbReference>
<keyword evidence="3" id="KW-0547">Nucleotide-binding</keyword>
<dbReference type="PROSITE" id="PS00113">
    <property type="entry name" value="ADENYLATE_KINASE"/>
    <property type="match status" value="1"/>
</dbReference>
<evidence type="ECO:0000256" key="4">
    <source>
        <dbReference type="ARBA" id="ARBA00022777"/>
    </source>
</evidence>
<reference evidence="6" key="1">
    <citation type="submission" date="2017-09" db="EMBL/GenBank/DDBJ databases">
        <title>Depth-based differentiation of microbial function through sediment-hosted aquifers and enrichment of novel symbionts in the deep terrestrial subsurface.</title>
        <authorList>
            <person name="Probst A.J."/>
            <person name="Ladd B."/>
            <person name="Jarett J.K."/>
            <person name="Geller-Mcgrath D.E."/>
            <person name="Sieber C.M.K."/>
            <person name="Emerson J.B."/>
            <person name="Anantharaman K."/>
            <person name="Thomas B.C."/>
            <person name="Malmstrom R."/>
            <person name="Stieglmeier M."/>
            <person name="Klingl A."/>
            <person name="Woyke T."/>
            <person name="Ryan C.M."/>
            <person name="Banfield J.F."/>
        </authorList>
    </citation>
    <scope>NUCLEOTIDE SEQUENCE [LARGE SCALE GENOMIC DNA]</scope>
</reference>
<protein>
    <recommendedName>
        <fullName evidence="7">Adenylate kinase</fullName>
    </recommendedName>
</protein>
<keyword evidence="1" id="KW-0808">Transferase</keyword>
<proteinExistence type="predicted"/>
<dbReference type="SUPFAM" id="SSF52540">
    <property type="entry name" value="P-loop containing nucleoside triphosphate hydrolases"/>
    <property type="match status" value="1"/>
</dbReference>
<dbReference type="InterPro" id="IPR000850">
    <property type="entry name" value="Adenylat/UMP-CMP_kin"/>
</dbReference>
<keyword evidence="4" id="KW-0418">Kinase</keyword>
<dbReference type="Gene3D" id="3.40.50.300">
    <property type="entry name" value="P-loop containing nucleotide triphosphate hydrolases"/>
    <property type="match status" value="1"/>
</dbReference>
<gene>
    <name evidence="5" type="ORF">COT59_00380</name>
</gene>
<dbReference type="GO" id="GO:0019205">
    <property type="term" value="F:nucleobase-containing compound kinase activity"/>
    <property type="evidence" value="ECO:0007669"/>
    <property type="project" value="InterPro"/>
</dbReference>
<dbReference type="InterPro" id="IPR027417">
    <property type="entry name" value="P-loop_NTPase"/>
</dbReference>